<keyword evidence="3" id="KW-1185">Reference proteome</keyword>
<evidence type="ECO:0000313" key="3">
    <source>
        <dbReference type="Proteomes" id="UP000320042"/>
    </source>
</evidence>
<dbReference type="InterPro" id="IPR036280">
    <property type="entry name" value="Multihaem_cyt_sf"/>
</dbReference>
<feature type="signal peptide" evidence="1">
    <location>
        <begin position="1"/>
        <end position="32"/>
    </location>
</feature>
<dbReference type="SUPFAM" id="SSF48695">
    <property type="entry name" value="Multiheme cytochromes"/>
    <property type="match status" value="1"/>
</dbReference>
<dbReference type="OrthoDB" id="656942at2"/>
<dbReference type="RefSeq" id="WP_146382489.1">
    <property type="nucleotide sequence ID" value="NZ_VOEJ01000006.1"/>
</dbReference>
<dbReference type="AlphaFoldDB" id="A0A563U814"/>
<accession>A0A563U814</accession>
<comment type="caution">
    <text evidence="2">The sequence shown here is derived from an EMBL/GenBank/DDBJ whole genome shotgun (WGS) entry which is preliminary data.</text>
</comment>
<dbReference type="EMBL" id="VOEJ01000006">
    <property type="protein sequence ID" value="TWR27522.1"/>
    <property type="molecule type" value="Genomic_DNA"/>
</dbReference>
<feature type="chain" id="PRO_5021747105" evidence="1">
    <location>
        <begin position="33"/>
        <end position="217"/>
    </location>
</feature>
<protein>
    <submittedName>
        <fullName evidence="2">Uncharacterized protein</fullName>
    </submittedName>
</protein>
<keyword evidence="1" id="KW-0732">Signal</keyword>
<evidence type="ECO:0000313" key="2">
    <source>
        <dbReference type="EMBL" id="TWR27522.1"/>
    </source>
</evidence>
<reference evidence="2 3" key="1">
    <citation type="submission" date="2019-07" db="EMBL/GenBank/DDBJ databases">
        <authorList>
            <person name="Kim J."/>
        </authorList>
    </citation>
    <scope>NUCLEOTIDE SEQUENCE [LARGE SCALE GENOMIC DNA]</scope>
    <source>
        <strain evidence="3">dk17</strain>
    </source>
</reference>
<evidence type="ECO:0000256" key="1">
    <source>
        <dbReference type="SAM" id="SignalP"/>
    </source>
</evidence>
<organism evidence="2 3">
    <name type="scientific">Mucilaginibacter pallidiroseus</name>
    <dbReference type="NCBI Taxonomy" id="2599295"/>
    <lineage>
        <taxon>Bacteria</taxon>
        <taxon>Pseudomonadati</taxon>
        <taxon>Bacteroidota</taxon>
        <taxon>Sphingobacteriia</taxon>
        <taxon>Sphingobacteriales</taxon>
        <taxon>Sphingobacteriaceae</taxon>
        <taxon>Mucilaginibacter</taxon>
    </lineage>
</organism>
<proteinExistence type="predicted"/>
<gene>
    <name evidence="2" type="ORF">FPZ43_13690</name>
</gene>
<sequence>MKQQISTINKSTFPAKALAVVASLLIAVGVMAFAINDKPDASKTDTSYVVKKDSVASVKAFKQVYTVLMSARCMNCHPSGDIPLQGDDNHLHTMAPKRGIDGKGVYAMKCANCHQPTNTPGLHMPPGNPNWHLPPANMKMVFQGRTPRQLAQQLVDPKRNGNKGMKKLIEHADDGLVLAGWNPGDGRTLPPMSHAAFKKAWITWLTTGAYAPSAKAK</sequence>
<dbReference type="Proteomes" id="UP000320042">
    <property type="component" value="Unassembled WGS sequence"/>
</dbReference>
<name>A0A563U814_9SPHI</name>